<dbReference type="AlphaFoldDB" id="A0A381PBG8"/>
<dbReference type="InterPro" id="IPR023210">
    <property type="entry name" value="NADP_OxRdtase_dom"/>
</dbReference>
<dbReference type="InterPro" id="IPR018170">
    <property type="entry name" value="Aldo/ket_reductase_CS"/>
</dbReference>
<dbReference type="PANTHER" id="PTHR43638">
    <property type="entry name" value="OXIDOREDUCTASE, ALDO/KETO REDUCTASE FAMILY PROTEIN"/>
    <property type="match status" value="1"/>
</dbReference>
<dbReference type="CDD" id="cd19072">
    <property type="entry name" value="AKR_AKR3F1-like"/>
    <property type="match status" value="1"/>
</dbReference>
<accession>A0A381PBG8</accession>
<sequence>MEYRELGGTGVMVPEIGLGTWKYKGGPEPLRKGIELGATLIDTAEMYKTEDAVGAAIKDRREKVFLATKVLGSNLRRDAVLRAAEKSLRLLDDNVIDLYQIHWSNRSVPIAETMGAMEELVDRGMVRYIGVSNFSVAEMQDAQQAMTNNPLVSNQVLYNLKQRQIERYLIPYCVDNNITVIAYTPLADGSLSVKSRFRSAGGESTLEQVAKEVDKTPAQVALNWCLSRPNVIVIPKSNSVERTVENCRASGWSLSTNQVQSLDVAFPQ</sequence>
<dbReference type="PIRSF" id="PIRSF000097">
    <property type="entry name" value="AKR"/>
    <property type="match status" value="1"/>
</dbReference>
<gene>
    <name evidence="2" type="ORF">METZ01_LOCUS17175</name>
</gene>
<reference evidence="2" key="1">
    <citation type="submission" date="2018-05" db="EMBL/GenBank/DDBJ databases">
        <authorList>
            <person name="Lanie J.A."/>
            <person name="Ng W.-L."/>
            <person name="Kazmierczak K.M."/>
            <person name="Andrzejewski T.M."/>
            <person name="Davidsen T.M."/>
            <person name="Wayne K.J."/>
            <person name="Tettelin H."/>
            <person name="Glass J.I."/>
            <person name="Rusch D."/>
            <person name="Podicherti R."/>
            <person name="Tsui H.-C.T."/>
            <person name="Winkler M.E."/>
        </authorList>
    </citation>
    <scope>NUCLEOTIDE SEQUENCE</scope>
</reference>
<dbReference type="Gene3D" id="3.20.20.100">
    <property type="entry name" value="NADP-dependent oxidoreductase domain"/>
    <property type="match status" value="1"/>
</dbReference>
<dbReference type="Pfam" id="PF00248">
    <property type="entry name" value="Aldo_ket_red"/>
    <property type="match status" value="1"/>
</dbReference>
<evidence type="ECO:0000259" key="1">
    <source>
        <dbReference type="Pfam" id="PF00248"/>
    </source>
</evidence>
<dbReference type="EMBL" id="UINC01000930">
    <property type="protein sequence ID" value="SUZ64321.1"/>
    <property type="molecule type" value="Genomic_DNA"/>
</dbReference>
<proteinExistence type="predicted"/>
<dbReference type="PANTHER" id="PTHR43638:SF3">
    <property type="entry name" value="ALDEHYDE REDUCTASE"/>
    <property type="match status" value="1"/>
</dbReference>
<dbReference type="GO" id="GO:0016491">
    <property type="term" value="F:oxidoreductase activity"/>
    <property type="evidence" value="ECO:0007669"/>
    <property type="project" value="InterPro"/>
</dbReference>
<dbReference type="InterPro" id="IPR020471">
    <property type="entry name" value="AKR"/>
</dbReference>
<dbReference type="SUPFAM" id="SSF51430">
    <property type="entry name" value="NAD(P)-linked oxidoreductase"/>
    <property type="match status" value="1"/>
</dbReference>
<dbReference type="PRINTS" id="PR00069">
    <property type="entry name" value="ALDKETRDTASE"/>
</dbReference>
<organism evidence="2">
    <name type="scientific">marine metagenome</name>
    <dbReference type="NCBI Taxonomy" id="408172"/>
    <lineage>
        <taxon>unclassified sequences</taxon>
        <taxon>metagenomes</taxon>
        <taxon>ecological metagenomes</taxon>
    </lineage>
</organism>
<dbReference type="InterPro" id="IPR036812">
    <property type="entry name" value="NAD(P)_OxRdtase_dom_sf"/>
</dbReference>
<dbReference type="PROSITE" id="PS00062">
    <property type="entry name" value="ALDOKETO_REDUCTASE_2"/>
    <property type="match status" value="1"/>
</dbReference>
<name>A0A381PBG8_9ZZZZ</name>
<protein>
    <recommendedName>
        <fullName evidence="1">NADP-dependent oxidoreductase domain-containing protein</fullName>
    </recommendedName>
</protein>
<evidence type="ECO:0000313" key="2">
    <source>
        <dbReference type="EMBL" id="SUZ64321.1"/>
    </source>
</evidence>
<feature type="domain" description="NADP-dependent oxidoreductase" evidence="1">
    <location>
        <begin position="15"/>
        <end position="263"/>
    </location>
</feature>